<gene>
    <name evidence="3" type="ORF">UC35_20360</name>
</gene>
<dbReference type="OrthoDB" id="5295180at2"/>
<dbReference type="PATRIC" id="fig|94132.3.peg.4154"/>
<keyword evidence="2" id="KW-1133">Transmembrane helix</keyword>
<evidence type="ECO:0000313" key="3">
    <source>
        <dbReference type="EMBL" id="AMO24759.1"/>
    </source>
</evidence>
<feature type="region of interest" description="Disordered" evidence="1">
    <location>
        <begin position="64"/>
        <end position="84"/>
    </location>
</feature>
<feature type="transmembrane region" description="Helical" evidence="2">
    <location>
        <begin position="16"/>
        <end position="38"/>
    </location>
</feature>
<evidence type="ECO:0000313" key="4">
    <source>
        <dbReference type="Proteomes" id="UP000070433"/>
    </source>
</evidence>
<keyword evidence="2" id="KW-0472">Membrane</keyword>
<dbReference type="Pfam" id="PF05751">
    <property type="entry name" value="FixH"/>
    <property type="match status" value="1"/>
</dbReference>
<evidence type="ECO:0000256" key="2">
    <source>
        <dbReference type="SAM" id="Phobius"/>
    </source>
</evidence>
<protein>
    <submittedName>
        <fullName evidence="3">FixH</fullName>
    </submittedName>
</protein>
<dbReference type="Proteomes" id="UP000070433">
    <property type="component" value="Chromosome"/>
</dbReference>
<dbReference type="RefSeq" id="WP_061502946.1">
    <property type="nucleotide sequence ID" value="NZ_CP010951.1"/>
</dbReference>
<reference evidence="3 4" key="1">
    <citation type="journal article" date="2014" name="Int. J. Syst. Evol. Microbiol.">
        <title>Ramlibacter solisilvae sp. nov., isolated from forest soil, and emended description of the genus Ramlibacter.</title>
        <authorList>
            <person name="Lee H.J."/>
            <person name="Lee S.H."/>
            <person name="Lee S.S."/>
            <person name="Lee J.S."/>
            <person name="Kim Y."/>
            <person name="Kim S.C."/>
            <person name="Jeon C.O."/>
        </authorList>
    </citation>
    <scope>NUCLEOTIDE SEQUENCE [LARGE SCALE GENOMIC DNA]</scope>
    <source>
        <strain evidence="3 4">5-10</strain>
    </source>
</reference>
<dbReference type="AlphaFoldDB" id="A0A127JXW8"/>
<organism evidence="3 4">
    <name type="scientific">Ramlibacter tataouinensis</name>
    <dbReference type="NCBI Taxonomy" id="94132"/>
    <lineage>
        <taxon>Bacteria</taxon>
        <taxon>Pseudomonadati</taxon>
        <taxon>Pseudomonadota</taxon>
        <taxon>Betaproteobacteria</taxon>
        <taxon>Burkholderiales</taxon>
        <taxon>Comamonadaceae</taxon>
        <taxon>Ramlibacter</taxon>
    </lineage>
</organism>
<evidence type="ECO:0000256" key="1">
    <source>
        <dbReference type="SAM" id="MobiDB-lite"/>
    </source>
</evidence>
<keyword evidence="2" id="KW-0812">Transmembrane</keyword>
<dbReference type="InterPro" id="IPR008620">
    <property type="entry name" value="FixH"/>
</dbReference>
<accession>A0A127JXW8</accession>
<dbReference type="EMBL" id="CP010951">
    <property type="protein sequence ID" value="AMO24759.1"/>
    <property type="molecule type" value="Genomic_DNA"/>
</dbReference>
<name>A0A127JXW8_9BURK</name>
<keyword evidence="4" id="KW-1185">Reference proteome</keyword>
<sequence length="84" mass="9322">MSEPNEPKPWWKHGQVWLLISGPAAVVVAGVVTMWLAVSSPDPVIAEDYYRQGLEINQQLARERAHLPAQQGRNHAATPAAERK</sequence>
<proteinExistence type="predicted"/>